<keyword evidence="4" id="KW-1185">Reference proteome</keyword>
<evidence type="ECO:0000313" key="4">
    <source>
        <dbReference type="Proteomes" id="UP000238314"/>
    </source>
</evidence>
<accession>A0A1N7KSF8</accession>
<dbReference type="AlphaFoldDB" id="A0A1N7KSF8"/>
<dbReference type="Pfam" id="PF21845">
    <property type="entry name" value="DUF6904"/>
    <property type="match status" value="1"/>
</dbReference>
<dbReference type="Proteomes" id="UP000186246">
    <property type="component" value="Unassembled WGS sequence"/>
</dbReference>
<reference evidence="3" key="3">
    <citation type="submission" date="2017-01" db="EMBL/GenBank/DDBJ databases">
        <authorList>
            <person name="Varghese N."/>
            <person name="Submissions S."/>
        </authorList>
    </citation>
    <scope>NUCLEOTIDE SEQUENCE [LARGE SCALE GENOMIC DNA]</scope>
    <source>
        <strain evidence="3">DSM 21068</strain>
    </source>
</reference>
<reference evidence="1 4" key="1">
    <citation type="submission" date="2016-11" db="EMBL/GenBank/DDBJ databases">
        <title>Whole genomes of Flavobacteriaceae.</title>
        <authorList>
            <person name="Stine C."/>
            <person name="Li C."/>
            <person name="Tadesse D."/>
        </authorList>
    </citation>
    <scope>NUCLEOTIDE SEQUENCE [LARGE SCALE GENOMIC DNA]</scope>
    <source>
        <strain evidence="1 4">DSM 21068</strain>
    </source>
</reference>
<evidence type="ECO:0000313" key="2">
    <source>
        <dbReference type="EMBL" id="SIS64553.1"/>
    </source>
</evidence>
<reference evidence="2" key="2">
    <citation type="submission" date="2017-01" db="EMBL/GenBank/DDBJ databases">
        <authorList>
            <person name="Mah S.A."/>
            <person name="Swanson W.J."/>
            <person name="Moy G.W."/>
            <person name="Vacquier V.D."/>
        </authorList>
    </citation>
    <scope>NUCLEOTIDE SEQUENCE [LARGE SCALE GENOMIC DNA]</scope>
    <source>
        <strain evidence="2">DSM 21068</strain>
    </source>
</reference>
<evidence type="ECO:0000313" key="3">
    <source>
        <dbReference type="Proteomes" id="UP000186246"/>
    </source>
</evidence>
<organism evidence="2 3">
    <name type="scientific">Chryseobacterium piscicola</name>
    <dbReference type="NCBI Taxonomy" id="551459"/>
    <lineage>
        <taxon>Bacteria</taxon>
        <taxon>Pseudomonadati</taxon>
        <taxon>Bacteroidota</taxon>
        <taxon>Flavobacteriia</taxon>
        <taxon>Flavobacteriales</taxon>
        <taxon>Weeksellaceae</taxon>
        <taxon>Chryseobacterium group</taxon>
        <taxon>Chryseobacterium</taxon>
    </lineage>
</organism>
<dbReference type="RefSeq" id="WP_076449970.1">
    <property type="nucleotide sequence ID" value="NZ_FTOJ01000001.1"/>
</dbReference>
<proteinExistence type="predicted"/>
<gene>
    <name evidence="1" type="ORF">B0A70_06620</name>
    <name evidence="2" type="ORF">SAMN05421796_101792</name>
</gene>
<dbReference type="EMBL" id="MUGO01000008">
    <property type="protein sequence ID" value="PQA94989.1"/>
    <property type="molecule type" value="Genomic_DNA"/>
</dbReference>
<evidence type="ECO:0000313" key="1">
    <source>
        <dbReference type="EMBL" id="PQA94989.1"/>
    </source>
</evidence>
<dbReference type="EMBL" id="FTOJ01000001">
    <property type="protein sequence ID" value="SIS64553.1"/>
    <property type="molecule type" value="Genomic_DNA"/>
</dbReference>
<sequence length="224" mass="26565">MIYAVPTKKGLGIEIWGTRDDLDYLYEVISKYWNNESFFNVKGYEDKNKLISSFSYEVRKSTYGSRLKRNHSHYSFEEIPYLGFKISWVHIIFSIVALRYNMKMVESNKGEIAIFLHLEYWVERAMEGYDPVGAKKLLPFLDNAINSGNEYLYLYMRHINATFFEMKGGKVAFRKLADLMKVAMFLSDEFKYFLNFLNSEAKKHNCNIEDLELSDDDKIYEIEW</sequence>
<name>A0A1N7KSF8_9FLAO</name>
<dbReference type="Proteomes" id="UP000238314">
    <property type="component" value="Unassembled WGS sequence"/>
</dbReference>
<dbReference type="OrthoDB" id="1122716at2"/>
<dbReference type="InterPro" id="IPR054199">
    <property type="entry name" value="DUF6904"/>
</dbReference>
<protein>
    <submittedName>
        <fullName evidence="2">Uncharacterized protein</fullName>
    </submittedName>
</protein>